<reference evidence="4" key="2">
    <citation type="submission" date="2015-01" db="EMBL/GenBank/DDBJ databases">
        <title>Evolutionary Origins and Diversification of the Mycorrhizal Mutualists.</title>
        <authorList>
            <consortium name="DOE Joint Genome Institute"/>
            <consortium name="Mycorrhizal Genomics Consortium"/>
            <person name="Kohler A."/>
            <person name="Kuo A."/>
            <person name="Nagy L.G."/>
            <person name="Floudas D."/>
            <person name="Copeland A."/>
            <person name="Barry K.W."/>
            <person name="Cichocki N."/>
            <person name="Veneault-Fourrey C."/>
            <person name="LaButti K."/>
            <person name="Lindquist E.A."/>
            <person name="Lipzen A."/>
            <person name="Lundell T."/>
            <person name="Morin E."/>
            <person name="Murat C."/>
            <person name="Riley R."/>
            <person name="Ohm R."/>
            <person name="Sun H."/>
            <person name="Tunlid A."/>
            <person name="Henrissat B."/>
            <person name="Grigoriev I.V."/>
            <person name="Hibbett D.S."/>
            <person name="Martin F."/>
        </authorList>
    </citation>
    <scope>NUCLEOTIDE SEQUENCE [LARGE SCALE GENOMIC DNA]</scope>
    <source>
        <strain evidence="4">LaAM-08-1</strain>
    </source>
</reference>
<keyword evidence="2" id="KW-0812">Transmembrane</keyword>
<gene>
    <name evidence="3" type="ORF">K443DRAFT_684138</name>
</gene>
<keyword evidence="4" id="KW-1185">Reference proteome</keyword>
<feature type="compositionally biased region" description="Low complexity" evidence="1">
    <location>
        <begin position="226"/>
        <end position="237"/>
    </location>
</feature>
<evidence type="ECO:0000313" key="3">
    <source>
        <dbReference type="EMBL" id="KIJ93955.1"/>
    </source>
</evidence>
<proteinExistence type="predicted"/>
<name>A0A0C9WRE0_9AGAR</name>
<reference evidence="3 4" key="1">
    <citation type="submission" date="2014-04" db="EMBL/GenBank/DDBJ databases">
        <authorList>
            <consortium name="DOE Joint Genome Institute"/>
            <person name="Kuo A."/>
            <person name="Kohler A."/>
            <person name="Nagy L.G."/>
            <person name="Floudas D."/>
            <person name="Copeland A."/>
            <person name="Barry K.W."/>
            <person name="Cichocki N."/>
            <person name="Veneault-Fourrey C."/>
            <person name="LaButti K."/>
            <person name="Lindquist E.A."/>
            <person name="Lipzen A."/>
            <person name="Lundell T."/>
            <person name="Morin E."/>
            <person name="Murat C."/>
            <person name="Sun H."/>
            <person name="Tunlid A."/>
            <person name="Henrissat B."/>
            <person name="Grigoriev I.V."/>
            <person name="Hibbett D.S."/>
            <person name="Martin F."/>
            <person name="Nordberg H.P."/>
            <person name="Cantor M.N."/>
            <person name="Hua S.X."/>
        </authorList>
    </citation>
    <scope>NUCLEOTIDE SEQUENCE [LARGE SCALE GENOMIC DNA]</scope>
    <source>
        <strain evidence="3 4">LaAM-08-1</strain>
    </source>
</reference>
<evidence type="ECO:0000313" key="4">
    <source>
        <dbReference type="Proteomes" id="UP000054477"/>
    </source>
</evidence>
<feature type="region of interest" description="Disordered" evidence="1">
    <location>
        <begin position="212"/>
        <end position="237"/>
    </location>
</feature>
<sequence length="460" mass="49805">MYMSTYVNILLAIAPPSVTIMAPQMSASSPTPIAQLSQVSHAQNSESGRLITAAIVLGCLIFVVILVAVVVPLVRRRFYQRVPNSKTMANVNESQERITVPQQYRKGHRPTQSDIVGMMPLLPNPPNRLSVIPEEKSSYMSTAPRERQMSAFVNANDEGVVEEFDPYDLSRSSSREPPNLLPTAPQLITPIIPSTTFRALSAPPRLPPLIIPGLNDSPTPKPSRKASTISAAESDDSASIYSQASASTYATYRTKVLPFSVSSIPPVPALPDHLKSQSAALRPPTLTHFPFLPSSSSSSLTEVPILSPDDETTLTRGDTLVVGRLLKSRARDADPLSRSSTQVSRIERAGSIKPAILEEEEHYRPRYRIKNRVGRRKMRIQENIGPNPPMGTLAEASSPDRSEPPASPPPAFDSDGPLLDGVAPQTPALRYPPLEAPAFYTETAPLNVAGAKEKASASSE</sequence>
<keyword evidence="2" id="KW-0472">Membrane</keyword>
<dbReference type="HOGENOM" id="CLU_624144_0_0_1"/>
<feature type="region of interest" description="Disordered" evidence="1">
    <location>
        <begin position="378"/>
        <end position="434"/>
    </location>
</feature>
<organism evidence="3 4">
    <name type="scientific">Laccaria amethystina LaAM-08-1</name>
    <dbReference type="NCBI Taxonomy" id="1095629"/>
    <lineage>
        <taxon>Eukaryota</taxon>
        <taxon>Fungi</taxon>
        <taxon>Dikarya</taxon>
        <taxon>Basidiomycota</taxon>
        <taxon>Agaricomycotina</taxon>
        <taxon>Agaricomycetes</taxon>
        <taxon>Agaricomycetidae</taxon>
        <taxon>Agaricales</taxon>
        <taxon>Agaricineae</taxon>
        <taxon>Hydnangiaceae</taxon>
        <taxon>Laccaria</taxon>
    </lineage>
</organism>
<feature type="transmembrane region" description="Helical" evidence="2">
    <location>
        <begin position="52"/>
        <end position="74"/>
    </location>
</feature>
<evidence type="ECO:0000256" key="1">
    <source>
        <dbReference type="SAM" id="MobiDB-lite"/>
    </source>
</evidence>
<keyword evidence="2" id="KW-1133">Transmembrane helix</keyword>
<protein>
    <submittedName>
        <fullName evidence="3">Uncharacterized protein</fullName>
    </submittedName>
</protein>
<evidence type="ECO:0000256" key="2">
    <source>
        <dbReference type="SAM" id="Phobius"/>
    </source>
</evidence>
<dbReference type="OrthoDB" id="3049970at2759"/>
<dbReference type="Proteomes" id="UP000054477">
    <property type="component" value="Unassembled WGS sequence"/>
</dbReference>
<dbReference type="AlphaFoldDB" id="A0A0C9WRE0"/>
<accession>A0A0C9WRE0</accession>
<dbReference type="EMBL" id="KN838816">
    <property type="protein sequence ID" value="KIJ93955.1"/>
    <property type="molecule type" value="Genomic_DNA"/>
</dbReference>